<dbReference type="GO" id="GO:0005930">
    <property type="term" value="C:axoneme"/>
    <property type="evidence" value="ECO:0007669"/>
    <property type="project" value="UniProtKB-SubCell"/>
</dbReference>
<dbReference type="PANTHER" id="PTHR14885:SF1">
    <property type="entry name" value="CILIA- AND FLAGELLA-ASSOCIATED PROTEIN 43"/>
    <property type="match status" value="1"/>
</dbReference>
<comment type="caution">
    <text evidence="11">The sequence shown here is derived from an EMBL/GenBank/DDBJ whole genome shotgun (WGS) entry which is preliminary data.</text>
</comment>
<dbReference type="Pfam" id="PF25828">
    <property type="entry name" value="CC_Cfap43"/>
    <property type="match status" value="1"/>
</dbReference>
<evidence type="ECO:0000256" key="5">
    <source>
        <dbReference type="ARBA" id="ARBA00023054"/>
    </source>
</evidence>
<dbReference type="PANTHER" id="PTHR14885">
    <property type="entry name" value="CILIA- AND FLAGELLA-ASSOCIATED PROTEIN 43-RELATED"/>
    <property type="match status" value="1"/>
</dbReference>
<keyword evidence="5 10" id="KW-0175">Coiled coil</keyword>
<dbReference type="InterPro" id="IPR015943">
    <property type="entry name" value="WD40/YVTN_repeat-like_dom_sf"/>
</dbReference>
<dbReference type="SUPFAM" id="SSF50978">
    <property type="entry name" value="WD40 repeat-like"/>
    <property type="match status" value="1"/>
</dbReference>
<sequence length="1584" mass="185076">MKATDNKTLWSKIGVIKELCLMAKSVLIFGSECFLQFVDLCTGTESTLTLNSHNKNGDALKCFQGHSSLYIFAYAENCQESYIYVKTYPDFQLIAKFDGEKAGYKCLTFSESSMLFSLGEMPLYTITAWNWRSMDKFAENANDLLYENQMIKCSYGKPMFLAQLGIGSNKLFIWDVFTVCKKTIFAKHQVKMGQLKPKPFECVVWSCDTISLYIIDSAGNVYTVDRDFYLELVIETIDAETIGPVIPSICWFQHGLTVSGPNKEVRHYKKIGSIWMCESKFDNEGICNIISDNKQDMCFGHTETSDIVSFGTDAESIKFIRKDDSNFQDICLINPLGDFVVVRRGDFDLNLYDIASGKKISSLTMNDEIVSTTENPFYPFIATGHKLGTLKLVSFYNEKKPFVLVSLYLGDFPLSTTRFFEHGHIFVTGNLVRGEFFILKGLPGTKLEVLTRLEVGRQLADFTLVSSQKMMRFFAIPITHTKFYAGNMILRYCLVDNQVVSEKKFKFVDNAALYRRIYAIKGSERDRKFYIVPFNSRYFEIGETKRGSPIITIANTIKTGHQMRSFLLKFTPNHVVSWGYDGFTFVRSLDFQEILNMTVSHHRNFQGVLKALATPDGQLVVTLGYSGVLAASAIERPINETLRKHLEEEFSSSRMALMFKRATLGFEVEDRFSGKCWTEIERLKRIEEEERLCNEERAKILEEFTHIQKVVQELVDENFEAPDNKKLDLLEFYLDVPEYHRKQLKNKDECKEVESYLKSLIVAQDKVSEYIIKNYYEPMDVKWENIIGIFSAVKATNYCLLPDTELDIQRLQWIEEQRKVEQYLSSQDTFEPWQTMSPEELQELRSQRPVAPKDEFTGLINIQHFHEENEPMDPEKTIETNIAIAGSVSSLYIDVSPGHYNQTQLNTFYQCHLQQAVAEREVFKLKQTYNKCFRNTRAIKEREMANIKEKNIRLRHIISEFNYFSDKKVNIEILDPQWQPIENVESDILRVKNNEVPITPYISPSEQAILDARTAEEERLRLLLLADDFRERALIAMMNGVLEVRWEDELRKEVPKPKCMFEKQPEEYNEEDLRALKDYDEKVVQLNTDREKYKSLLEVEFIKLSVNLRETIRKFNLKLYDCTKYKFHIDSGMNQENLNVNRQRVIQNGRIELEEKELQTSQTIREYEQAIEVNQNTIHQIEDVLIICRGNIESMQLKEKLLEKAYRKDFQDMSPVVQEQAYKLYKKRPKAGLKAINTATVLSELAKGIMTNEITFAMTDECLEYLKSLENLDSFQGLPPTIDEHTWRLICKHRRLRIEYEIRVRAGQIQILEAEAAINIFQKRVVTQKEKILILNTVLNKTRKDRLHLIHNKQVQLVLRRGLVEIPLNGDLFTDFADAILVPKSEIEYVNKLIFNAGQLKLKTIEKNLNFRRKMMAAEWEHMELRMKINDFIEQKKDIEKVKFTKEMQVYLKNKNLGRKAEVESYEMEIELLAVAYENRITDKKEKVKKINKQLRTFKESNKQLDQTIKEVNIDLCYYKMEKDYDVEEKEKNMLQARLKGMLQRNELVQLMQKNHNEILVLQAELELLRLRTFPTFKYRILDD</sequence>
<evidence type="ECO:0000256" key="7">
    <source>
        <dbReference type="ARBA" id="ARBA00023273"/>
    </source>
</evidence>
<evidence type="ECO:0000256" key="4">
    <source>
        <dbReference type="ARBA" id="ARBA00022737"/>
    </source>
</evidence>
<dbReference type="Gene3D" id="2.130.10.10">
    <property type="entry name" value="YVTN repeat-like/Quinoprotein amine dehydrogenase"/>
    <property type="match status" value="2"/>
</dbReference>
<evidence type="ECO:0000256" key="1">
    <source>
        <dbReference type="ARBA" id="ARBA00004430"/>
    </source>
</evidence>
<accession>A0ABD1ERI9</accession>
<dbReference type="InterPro" id="IPR036322">
    <property type="entry name" value="WD40_repeat_dom_sf"/>
</dbReference>
<keyword evidence="6" id="KW-0206">Cytoskeleton</keyword>
<name>A0ABD1ERI9_HYPHA</name>
<protein>
    <recommendedName>
        <fullName evidence="9">Cilia- and flagella-associated protein 43</fullName>
    </recommendedName>
</protein>
<comment type="similarity">
    <text evidence="8">Belongs to the CFAP43 family.</text>
</comment>
<evidence type="ECO:0000256" key="10">
    <source>
        <dbReference type="SAM" id="Coils"/>
    </source>
</evidence>
<evidence type="ECO:0000256" key="9">
    <source>
        <dbReference type="ARBA" id="ARBA00023662"/>
    </source>
</evidence>
<gene>
    <name evidence="11" type="ORF">ABEB36_006732</name>
</gene>
<reference evidence="11 12" key="1">
    <citation type="submission" date="2024-05" db="EMBL/GenBank/DDBJ databases">
        <title>Genetic variation in Jamaican populations of the coffee berry borer (Hypothenemus hampei).</title>
        <authorList>
            <person name="Errbii M."/>
            <person name="Myrie A."/>
        </authorList>
    </citation>
    <scope>NUCLEOTIDE SEQUENCE [LARGE SCALE GENOMIC DNA]</scope>
    <source>
        <strain evidence="11">JA-Hopewell-2020-01-JO</strain>
        <tissue evidence="11">Whole body</tissue>
    </source>
</reference>
<evidence type="ECO:0000256" key="3">
    <source>
        <dbReference type="ARBA" id="ARBA00022574"/>
    </source>
</evidence>
<proteinExistence type="inferred from homology"/>
<dbReference type="EMBL" id="JBDJPC010000005">
    <property type="protein sequence ID" value="KAL1501408.1"/>
    <property type="molecule type" value="Genomic_DNA"/>
</dbReference>
<organism evidence="11 12">
    <name type="scientific">Hypothenemus hampei</name>
    <name type="common">Coffee berry borer</name>
    <dbReference type="NCBI Taxonomy" id="57062"/>
    <lineage>
        <taxon>Eukaryota</taxon>
        <taxon>Metazoa</taxon>
        <taxon>Ecdysozoa</taxon>
        <taxon>Arthropoda</taxon>
        <taxon>Hexapoda</taxon>
        <taxon>Insecta</taxon>
        <taxon>Pterygota</taxon>
        <taxon>Neoptera</taxon>
        <taxon>Endopterygota</taxon>
        <taxon>Coleoptera</taxon>
        <taxon>Polyphaga</taxon>
        <taxon>Cucujiformia</taxon>
        <taxon>Curculionidae</taxon>
        <taxon>Scolytinae</taxon>
        <taxon>Hypothenemus</taxon>
    </lineage>
</organism>
<evidence type="ECO:0000256" key="8">
    <source>
        <dbReference type="ARBA" id="ARBA00023605"/>
    </source>
</evidence>
<keyword evidence="7" id="KW-0966">Cell projection</keyword>
<comment type="subcellular location">
    <subcellularLocation>
        <location evidence="1">Cytoplasm</location>
        <location evidence="1">Cytoskeleton</location>
        <location evidence="1">Cilium axoneme</location>
    </subcellularLocation>
</comment>
<keyword evidence="12" id="KW-1185">Reference proteome</keyword>
<keyword evidence="3" id="KW-0853">WD repeat</keyword>
<dbReference type="GO" id="GO:0003341">
    <property type="term" value="P:cilium movement"/>
    <property type="evidence" value="ECO:0007669"/>
    <property type="project" value="UniProtKB-ARBA"/>
</dbReference>
<evidence type="ECO:0000313" key="11">
    <source>
        <dbReference type="EMBL" id="KAL1501408.1"/>
    </source>
</evidence>
<feature type="coiled-coil region" evidence="10">
    <location>
        <begin position="1474"/>
        <end position="1545"/>
    </location>
</feature>
<keyword evidence="4" id="KW-0677">Repeat</keyword>
<dbReference type="Proteomes" id="UP001566132">
    <property type="component" value="Unassembled WGS sequence"/>
</dbReference>
<evidence type="ECO:0000313" key="12">
    <source>
        <dbReference type="Proteomes" id="UP001566132"/>
    </source>
</evidence>
<keyword evidence="2" id="KW-0963">Cytoplasm</keyword>
<evidence type="ECO:0000256" key="2">
    <source>
        <dbReference type="ARBA" id="ARBA00022490"/>
    </source>
</evidence>
<evidence type="ECO:0000256" key="6">
    <source>
        <dbReference type="ARBA" id="ARBA00023212"/>
    </source>
</evidence>